<evidence type="ECO:0000313" key="1">
    <source>
        <dbReference type="EMBL" id="KAK9123003.1"/>
    </source>
</evidence>
<dbReference type="EMBL" id="JBBNAE010000005">
    <property type="protein sequence ID" value="KAK9123003.1"/>
    <property type="molecule type" value="Genomic_DNA"/>
</dbReference>
<evidence type="ECO:0000313" key="2">
    <source>
        <dbReference type="Proteomes" id="UP001417504"/>
    </source>
</evidence>
<reference evidence="1 2" key="1">
    <citation type="submission" date="2024-01" db="EMBL/GenBank/DDBJ databases">
        <title>Genome assemblies of Stephania.</title>
        <authorList>
            <person name="Yang L."/>
        </authorList>
    </citation>
    <scope>NUCLEOTIDE SEQUENCE [LARGE SCALE GENOMIC DNA]</scope>
    <source>
        <strain evidence="1">QJT</strain>
        <tissue evidence="1">Leaf</tissue>
    </source>
</reference>
<proteinExistence type="predicted"/>
<sequence length="50" mass="5730">MLISLSILLVNNIIAIDHFDYLKSIRECPCIISLALNLSVAYFMDCLFYC</sequence>
<organism evidence="1 2">
    <name type="scientific">Stephania japonica</name>
    <dbReference type="NCBI Taxonomy" id="461633"/>
    <lineage>
        <taxon>Eukaryota</taxon>
        <taxon>Viridiplantae</taxon>
        <taxon>Streptophyta</taxon>
        <taxon>Embryophyta</taxon>
        <taxon>Tracheophyta</taxon>
        <taxon>Spermatophyta</taxon>
        <taxon>Magnoliopsida</taxon>
        <taxon>Ranunculales</taxon>
        <taxon>Menispermaceae</taxon>
        <taxon>Menispermoideae</taxon>
        <taxon>Cissampelideae</taxon>
        <taxon>Stephania</taxon>
    </lineage>
</organism>
<comment type="caution">
    <text evidence="1">The sequence shown here is derived from an EMBL/GenBank/DDBJ whole genome shotgun (WGS) entry which is preliminary data.</text>
</comment>
<protein>
    <submittedName>
        <fullName evidence="1">Uncharacterized protein</fullName>
    </submittedName>
</protein>
<keyword evidence="2" id="KW-1185">Reference proteome</keyword>
<name>A0AAP0IY36_9MAGN</name>
<dbReference type="AlphaFoldDB" id="A0AAP0IY36"/>
<dbReference type="Proteomes" id="UP001417504">
    <property type="component" value="Unassembled WGS sequence"/>
</dbReference>
<accession>A0AAP0IY36</accession>
<gene>
    <name evidence="1" type="ORF">Sjap_012605</name>
</gene>